<keyword evidence="1" id="KW-0472">Membrane</keyword>
<dbReference type="InterPro" id="IPR001054">
    <property type="entry name" value="A/G_cyclase"/>
</dbReference>
<sequence>MTEENKSNPNDIINSSFKADYPGIMDVSPIEKVQEWLFNYYARIQTDTKPQYIFSMITSVFLCIQSIFPAFVYHAYKQRETSVIASILRFLSVIWIGGATFDGAEYTSIVFSCITLIIFRVLVFRAYIYSRLKSMKPTEIALVYGISTFLLPILLSFTTCTIGVSIDSLARKGADALKIVALILSIITFLLQVYAHYTFISPRIMFIRDVTLMWTPGSAAFIPLTTGILSALFTAALTNNGVPATVELVIMIIYSIAVSSYLFLDSMFLNKILGHVYCALLITNGTANIINIVANYVKIDYNIIFFIIIVFVILSYLIFHFIHSKFSQISMVTLDAAAQDEYFYGRSDNLARDVRRSLDYCSPGVFMFPLYDNFLDDDITQCTDMLFVYARVVSAFPSYKYKLEVINDKLKESKIPCRRILNFQIDLLMSHRNTAATHQVVKAFENIESHSKILLLNIKKFWENVLHGNTDTFWANIHGLDLLTTDLKKELNQIVNDYENCPEVISLAVKLHSSQTFNFDEARRLRSDLDLLEKGIPAHKDRALTNMMGLFPNVMNSISDLTKEIDIVGTAIHSDIDFDQMSKREVTSDLIKNSKLGNWGIKALYFGIAAIITIGFYLLFVLLFKERALDEITNTFSFLVDANTLLHSFSRYFFTKVLYYAYQQPDSIFLNDTTTMNIISPFWYPAGHAKMVDISDHTILNIANQIRDGLQNMSTGLGDLDTSRAGILDFVDSYNNYKFNSTSQTISESIISVMMINDYDETFVNTTFEIYDKFKSILTTISSKLTFLSSITENMNWMVLSLLVTFFVWSLPLMLTFFKITIQMEEIANSFSKLPSNEIRKLINSDSKKDESENTSLITTSSINSLRGPLYVGTFLTVVPAVVLCYGFYFYTKGMITNSDDFVRSGAVLKTAMSDLRISFLATTIAFLNSYPDTKYNQNIDLVKRLLSLKDKKVDEARLSNSLQLLKSKTQIDNWIRVQEDYRWLFSPLDESEDKIPIAKANWERLASFGYIQMLDTFIFVSKLTQPQQATSKSNANYNAYFLWWVYDAVESAYYDVLSEQTSKDLPNGHQAVPVFIALYVICTLFTLGFIIYEIWRYTENIKVAMRMLILVDLDIIMGHQQLLNLIQSGRSSNEVQKSEFNYSDQYYLNHCREGIAIVDKNLDIVEFNNAFSQMLPDCKNVKELSSDQLSLSIFNVFENKGEVRFSSNISTTNTLGVPVHANVDVIAMHDTRPVLQNENIEITSCAIILQDVSSFIDSEQKIKAKHKAITEMLLKILPESTLNDLQNGQDSVSFTVHSISVGGIQIIINSEMDVQQKFRFYATLYKGFDELMKQFSTLNKLKTFAGQYIYTGGLFMSINKPEKHAEESVKFVVELLKALPSLKQALEADFSLKIGIHTGGPVIAGVLSPDFPSFQILGNVDKFAEKMTKVCELDKVRVTRSVYELIFSAGFRITENEPMKIGTETVQSYTIDVK</sequence>
<gene>
    <name evidence="3" type="ORF">TVAG_229110</name>
</gene>
<feature type="transmembrane region" description="Helical" evidence="1">
    <location>
        <begin position="1072"/>
        <end position="1093"/>
    </location>
</feature>
<feature type="transmembrane region" description="Helical" evidence="1">
    <location>
        <begin position="244"/>
        <end position="264"/>
    </location>
</feature>
<dbReference type="GO" id="GO:0035556">
    <property type="term" value="P:intracellular signal transduction"/>
    <property type="evidence" value="ECO:0007669"/>
    <property type="project" value="InterPro"/>
</dbReference>
<keyword evidence="1" id="KW-0812">Transmembrane</keyword>
<dbReference type="Gene3D" id="3.30.70.1230">
    <property type="entry name" value="Nucleotide cyclase"/>
    <property type="match status" value="1"/>
</dbReference>
<dbReference type="RefSeq" id="XP_001304072.1">
    <property type="nucleotide sequence ID" value="XM_001304071.1"/>
</dbReference>
<dbReference type="VEuPathDB" id="TrichDB:TVAGG3_0903860"/>
<dbReference type="PANTHER" id="PTHR45655:SF13">
    <property type="entry name" value="SOLUBLE GUANYLATE CYCLASE GCY-32-RELATED"/>
    <property type="match status" value="1"/>
</dbReference>
<accession>A2FVC2</accession>
<feature type="transmembrane region" description="Helical" evidence="1">
    <location>
        <begin position="107"/>
        <end position="128"/>
    </location>
</feature>
<feature type="transmembrane region" description="Helical" evidence="1">
    <location>
        <begin position="218"/>
        <end position="238"/>
    </location>
</feature>
<reference evidence="3" key="1">
    <citation type="submission" date="2006-10" db="EMBL/GenBank/DDBJ databases">
        <authorList>
            <person name="Amadeo P."/>
            <person name="Zhao Q."/>
            <person name="Wortman J."/>
            <person name="Fraser-Liggett C."/>
            <person name="Carlton J."/>
        </authorList>
    </citation>
    <scope>NUCLEOTIDE SEQUENCE</scope>
    <source>
        <strain evidence="3">G3</strain>
    </source>
</reference>
<evidence type="ECO:0000259" key="2">
    <source>
        <dbReference type="PROSITE" id="PS50125"/>
    </source>
</evidence>
<proteinExistence type="predicted"/>
<keyword evidence="1" id="KW-1133">Transmembrane helix</keyword>
<feature type="domain" description="Guanylate cyclase" evidence="2">
    <location>
        <begin position="1291"/>
        <end position="1429"/>
    </location>
</feature>
<dbReference type="KEGG" id="tva:4748835"/>
<feature type="transmembrane region" description="Helical" evidence="1">
    <location>
        <begin position="797"/>
        <end position="818"/>
    </location>
</feature>
<dbReference type="eggNOG" id="KOG1023">
    <property type="taxonomic scope" value="Eukaryota"/>
</dbReference>
<dbReference type="GO" id="GO:0007189">
    <property type="term" value="P:adenylate cyclase-activating G protein-coupled receptor signaling pathway"/>
    <property type="evidence" value="ECO:0000318"/>
    <property type="project" value="GO_Central"/>
</dbReference>
<feature type="transmembrane region" description="Helical" evidence="1">
    <location>
        <begin position="140"/>
        <end position="164"/>
    </location>
</feature>
<name>A2FVC2_TRIV3</name>
<dbReference type="GO" id="GO:0005886">
    <property type="term" value="C:plasma membrane"/>
    <property type="evidence" value="ECO:0000318"/>
    <property type="project" value="GO_Central"/>
</dbReference>
<feature type="transmembrane region" description="Helical" evidence="1">
    <location>
        <begin position="603"/>
        <end position="624"/>
    </location>
</feature>
<feature type="transmembrane region" description="Helical" evidence="1">
    <location>
        <begin position="83"/>
        <end position="101"/>
    </location>
</feature>
<dbReference type="OrthoDB" id="1890790at2759"/>
<dbReference type="GO" id="GO:0006171">
    <property type="term" value="P:cAMP biosynthetic process"/>
    <property type="evidence" value="ECO:0000318"/>
    <property type="project" value="GO_Central"/>
</dbReference>
<keyword evidence="4" id="KW-1185">Reference proteome</keyword>
<feature type="transmembrane region" description="Helical" evidence="1">
    <location>
        <begin position="303"/>
        <end position="322"/>
    </location>
</feature>
<dbReference type="PROSITE" id="PS50125">
    <property type="entry name" value="GUANYLATE_CYCLASE_2"/>
    <property type="match status" value="1"/>
</dbReference>
<evidence type="ECO:0000313" key="4">
    <source>
        <dbReference type="Proteomes" id="UP000001542"/>
    </source>
</evidence>
<dbReference type="InterPro" id="IPR029787">
    <property type="entry name" value="Nucleotide_cyclase"/>
</dbReference>
<dbReference type="VEuPathDB" id="TrichDB:TVAG_229110"/>
<dbReference type="STRING" id="5722.A2FVC2"/>
<dbReference type="SMART" id="SM00044">
    <property type="entry name" value="CYCc"/>
    <property type="match status" value="1"/>
</dbReference>
<evidence type="ECO:0000313" key="3">
    <source>
        <dbReference type="EMBL" id="EAX91142.1"/>
    </source>
</evidence>
<feature type="transmembrane region" description="Helical" evidence="1">
    <location>
        <begin position="176"/>
        <end position="197"/>
    </location>
</feature>
<protein>
    <submittedName>
        <fullName evidence="3">TB2/DP1, HVA22 family protein</fullName>
    </submittedName>
</protein>
<evidence type="ECO:0000256" key="1">
    <source>
        <dbReference type="SAM" id="Phobius"/>
    </source>
</evidence>
<dbReference type="SUPFAM" id="SSF55073">
    <property type="entry name" value="Nucleotide cyclase"/>
    <property type="match status" value="1"/>
</dbReference>
<reference evidence="3" key="2">
    <citation type="journal article" date="2007" name="Science">
        <title>Draft genome sequence of the sexually transmitted pathogen Trichomonas vaginalis.</title>
        <authorList>
            <person name="Carlton J.M."/>
            <person name="Hirt R.P."/>
            <person name="Silva J.C."/>
            <person name="Delcher A.L."/>
            <person name="Schatz M."/>
            <person name="Zhao Q."/>
            <person name="Wortman J.R."/>
            <person name="Bidwell S.L."/>
            <person name="Alsmark U.C.M."/>
            <person name="Besteiro S."/>
            <person name="Sicheritz-Ponten T."/>
            <person name="Noel C.J."/>
            <person name="Dacks J.B."/>
            <person name="Foster P.G."/>
            <person name="Simillion C."/>
            <person name="Van de Peer Y."/>
            <person name="Miranda-Saavedra D."/>
            <person name="Barton G.J."/>
            <person name="Westrop G.D."/>
            <person name="Mueller S."/>
            <person name="Dessi D."/>
            <person name="Fiori P.L."/>
            <person name="Ren Q."/>
            <person name="Paulsen I."/>
            <person name="Zhang H."/>
            <person name="Bastida-Corcuera F.D."/>
            <person name="Simoes-Barbosa A."/>
            <person name="Brown M.T."/>
            <person name="Hayes R.D."/>
            <person name="Mukherjee M."/>
            <person name="Okumura C.Y."/>
            <person name="Schneider R."/>
            <person name="Smith A.J."/>
            <person name="Vanacova S."/>
            <person name="Villalvazo M."/>
            <person name="Haas B.J."/>
            <person name="Pertea M."/>
            <person name="Feldblyum T.V."/>
            <person name="Utterback T.R."/>
            <person name="Shu C.L."/>
            <person name="Osoegawa K."/>
            <person name="de Jong P.J."/>
            <person name="Hrdy I."/>
            <person name="Horvathova L."/>
            <person name="Zubacova Z."/>
            <person name="Dolezal P."/>
            <person name="Malik S.B."/>
            <person name="Logsdon J.M. Jr."/>
            <person name="Henze K."/>
            <person name="Gupta A."/>
            <person name="Wang C.C."/>
            <person name="Dunne R.L."/>
            <person name="Upcroft J.A."/>
            <person name="Upcroft P."/>
            <person name="White O."/>
            <person name="Salzberg S.L."/>
            <person name="Tang P."/>
            <person name="Chiu C.-H."/>
            <person name="Lee Y.-S."/>
            <person name="Embley T.M."/>
            <person name="Coombs G.H."/>
            <person name="Mottram J.C."/>
            <person name="Tachezy J."/>
            <person name="Fraser-Liggett C.M."/>
            <person name="Johnson P.J."/>
        </authorList>
    </citation>
    <scope>NUCLEOTIDE SEQUENCE [LARGE SCALE GENOMIC DNA]</scope>
    <source>
        <strain evidence="3">G3</strain>
    </source>
</reference>
<dbReference type="InParanoid" id="A2FVC2"/>
<dbReference type="GO" id="GO:0004016">
    <property type="term" value="F:adenylate cyclase activity"/>
    <property type="evidence" value="ECO:0000318"/>
    <property type="project" value="GO_Central"/>
</dbReference>
<feature type="transmembrane region" description="Helical" evidence="1">
    <location>
        <begin position="870"/>
        <end position="891"/>
    </location>
</feature>
<dbReference type="EMBL" id="DS114055">
    <property type="protein sequence ID" value="EAX91142.1"/>
    <property type="molecule type" value="Genomic_DNA"/>
</dbReference>
<dbReference type="Proteomes" id="UP000001542">
    <property type="component" value="Unassembled WGS sequence"/>
</dbReference>
<feature type="transmembrane region" description="Helical" evidence="1">
    <location>
        <begin position="52"/>
        <end position="76"/>
    </location>
</feature>
<dbReference type="PANTHER" id="PTHR45655">
    <property type="entry name" value="GUANYLATE CYCLASE SOLUBLE SUBUNIT BETA-2"/>
    <property type="match status" value="1"/>
</dbReference>
<dbReference type="Pfam" id="PF00211">
    <property type="entry name" value="Guanylate_cyc"/>
    <property type="match status" value="1"/>
</dbReference>
<organism evidence="3 4">
    <name type="scientific">Trichomonas vaginalis (strain ATCC PRA-98 / G3)</name>
    <dbReference type="NCBI Taxonomy" id="412133"/>
    <lineage>
        <taxon>Eukaryota</taxon>
        <taxon>Metamonada</taxon>
        <taxon>Parabasalia</taxon>
        <taxon>Trichomonadida</taxon>
        <taxon>Trichomonadidae</taxon>
        <taxon>Trichomonas</taxon>
    </lineage>
</organism>
<feature type="transmembrane region" description="Helical" evidence="1">
    <location>
        <begin position="276"/>
        <end position="297"/>
    </location>
</feature>